<organism evidence="1 2">
    <name type="scientific">Dryococelus australis</name>
    <dbReference type="NCBI Taxonomy" id="614101"/>
    <lineage>
        <taxon>Eukaryota</taxon>
        <taxon>Metazoa</taxon>
        <taxon>Ecdysozoa</taxon>
        <taxon>Arthropoda</taxon>
        <taxon>Hexapoda</taxon>
        <taxon>Insecta</taxon>
        <taxon>Pterygota</taxon>
        <taxon>Neoptera</taxon>
        <taxon>Polyneoptera</taxon>
        <taxon>Phasmatodea</taxon>
        <taxon>Verophasmatodea</taxon>
        <taxon>Anareolatae</taxon>
        <taxon>Phasmatidae</taxon>
        <taxon>Eurycanthinae</taxon>
        <taxon>Dryococelus</taxon>
    </lineage>
</organism>
<accession>A0ABQ9GML0</accession>
<name>A0ABQ9GML0_9NEOP</name>
<protein>
    <submittedName>
        <fullName evidence="1">Uncharacterized protein</fullName>
    </submittedName>
</protein>
<sequence>MLGLLQPIPIKGGVLLPLTMHIIRAGHEMCCATHMDLRRQVQQKKEISPVEAALLQPVLKQASILPSKTKMAESLKLNQAFKNQPITSVLDAEFYLSRRLVVMMSQGWQLFQLSTNHGGERVAHARDINIEQSAISRTHRIAKPNRSAAQAVKDGRRPIIALWLTLRLIYLGDDAITGLLEEQHIFTCRFLEVGLGHTPVGTGRVVGVMHPRLLSLNLTTLGVEPNEFRCLGLQLIGDAARLDLPAAGAGLTCWSAGVRPWRLQFRFGRCCFCDVYARDCCAFTRYLCSPAQEILNSCSARYWFIIYSSPLVCREISIHLQPGHLKPVSTQQLSDEFSADPCSKLWAQPPSRPARHVAEVSHGPSCDGCSA</sequence>
<evidence type="ECO:0000313" key="2">
    <source>
        <dbReference type="Proteomes" id="UP001159363"/>
    </source>
</evidence>
<evidence type="ECO:0000313" key="1">
    <source>
        <dbReference type="EMBL" id="KAJ8873250.1"/>
    </source>
</evidence>
<keyword evidence="2" id="KW-1185">Reference proteome</keyword>
<dbReference type="Proteomes" id="UP001159363">
    <property type="component" value="Chromosome 10"/>
</dbReference>
<comment type="caution">
    <text evidence="1">The sequence shown here is derived from an EMBL/GenBank/DDBJ whole genome shotgun (WGS) entry which is preliminary data.</text>
</comment>
<reference evidence="1 2" key="1">
    <citation type="submission" date="2023-02" db="EMBL/GenBank/DDBJ databases">
        <title>LHISI_Scaffold_Assembly.</title>
        <authorList>
            <person name="Stuart O.P."/>
            <person name="Cleave R."/>
            <person name="Magrath M.J.L."/>
            <person name="Mikheyev A.S."/>
        </authorList>
    </citation>
    <scope>NUCLEOTIDE SEQUENCE [LARGE SCALE GENOMIC DNA]</scope>
    <source>
        <strain evidence="1">Daus_M_001</strain>
        <tissue evidence="1">Leg muscle</tissue>
    </source>
</reference>
<gene>
    <name evidence="1" type="ORF">PR048_026884</name>
</gene>
<dbReference type="EMBL" id="JARBHB010000011">
    <property type="protein sequence ID" value="KAJ8873250.1"/>
    <property type="molecule type" value="Genomic_DNA"/>
</dbReference>
<proteinExistence type="predicted"/>